<dbReference type="EMBL" id="AE016814">
    <property type="protein sequence ID" value="AAS50425.1"/>
    <property type="molecule type" value="Genomic_DNA"/>
</dbReference>
<keyword evidence="3" id="KW-1185">Reference proteome</keyword>
<dbReference type="RefSeq" id="NP_982601.1">
    <property type="nucleotide sequence ID" value="NM_207954.1"/>
</dbReference>
<reference evidence="2 3" key="1">
    <citation type="journal article" date="2004" name="Science">
        <title>The Ashbya gossypii genome as a tool for mapping the ancient Saccharomyces cerevisiae genome.</title>
        <authorList>
            <person name="Dietrich F.S."/>
            <person name="Voegeli S."/>
            <person name="Brachat S."/>
            <person name="Lerch A."/>
            <person name="Gates K."/>
            <person name="Steiner S."/>
            <person name="Mohr C."/>
            <person name="Pohlmann R."/>
            <person name="Luedi P."/>
            <person name="Choi S."/>
            <person name="Wing R.A."/>
            <person name="Flavier A."/>
            <person name="Gaffney T.D."/>
            <person name="Philippsen P."/>
        </authorList>
    </citation>
    <scope>NUCLEOTIDE SEQUENCE [LARGE SCALE GENOMIC DNA]</scope>
    <source>
        <strain evidence="3">ATCC 10895 / CBS 109.51 / FGSC 9923 / NRRL Y-1056</strain>
    </source>
</reference>
<dbReference type="STRING" id="284811.Q75EL9"/>
<accession>Q75EL9</accession>
<dbReference type="AlphaFoldDB" id="Q75EL9"/>
<dbReference type="OMA" id="NFRCNEP"/>
<dbReference type="OrthoDB" id="10263741at2759"/>
<evidence type="ECO:0000313" key="3">
    <source>
        <dbReference type="Proteomes" id="UP000000591"/>
    </source>
</evidence>
<organism evidence="2 3">
    <name type="scientific">Eremothecium gossypii (strain ATCC 10895 / CBS 109.51 / FGSC 9923 / NRRL Y-1056)</name>
    <name type="common">Yeast</name>
    <name type="synonym">Ashbya gossypii</name>
    <dbReference type="NCBI Taxonomy" id="284811"/>
    <lineage>
        <taxon>Eukaryota</taxon>
        <taxon>Fungi</taxon>
        <taxon>Dikarya</taxon>
        <taxon>Ascomycota</taxon>
        <taxon>Saccharomycotina</taxon>
        <taxon>Saccharomycetes</taxon>
        <taxon>Saccharomycetales</taxon>
        <taxon>Saccharomycetaceae</taxon>
        <taxon>Eremothecium</taxon>
    </lineage>
</organism>
<dbReference type="GO" id="GO:0005634">
    <property type="term" value="C:nucleus"/>
    <property type="evidence" value="ECO:0000318"/>
    <property type="project" value="GO_Central"/>
</dbReference>
<dbReference type="Gene3D" id="1.10.245.10">
    <property type="entry name" value="SWIB/MDM2 domain"/>
    <property type="match status" value="1"/>
</dbReference>
<gene>
    <name evidence="2" type="ORF">AGOS_AAR060C</name>
</gene>
<dbReference type="PANTHER" id="PTHR13844">
    <property type="entry name" value="SWI/SNF-RELATED MATRIX-ASSOCIATED ACTIN-DEPENDENT REGULATOR OF CHROMATIN SUBFAMILY D"/>
    <property type="match status" value="1"/>
</dbReference>
<dbReference type="Proteomes" id="UP000000591">
    <property type="component" value="Chromosome I"/>
</dbReference>
<evidence type="ECO:0000313" key="2">
    <source>
        <dbReference type="EMBL" id="AAS50425.1"/>
    </source>
</evidence>
<dbReference type="CDD" id="cd10568">
    <property type="entry name" value="SWIB_like"/>
    <property type="match status" value="1"/>
</dbReference>
<dbReference type="FunCoup" id="Q75EL9">
    <property type="interactions" value="844"/>
</dbReference>
<dbReference type="KEGG" id="ago:AGOS_AAR060C"/>
<dbReference type="SUPFAM" id="SSF47592">
    <property type="entry name" value="SWIB/MDM2 domain"/>
    <property type="match status" value="1"/>
</dbReference>
<dbReference type="InterPro" id="IPR036885">
    <property type="entry name" value="SWIB_MDM2_dom_sf"/>
</dbReference>
<name>Q75EL9_EREGS</name>
<sequence>MNRAAKPSHKPMQQTSPAPVTQPTDTYVQPFLKELIPELKSLESLRDAERRMDVYISRKKIDLHQSITQWTYQKQRDYSESQFLRVFISTIAENQPWQTNSDDLDQGTWTLRIEGRLVNDENVQVPTRPKFSTFLQSIALDFHGQDGRAEDGDGDQLMDDEGVPAVMPQRKYDIVEWHADPNTPVEFDGLDIKRQGTENVDCTITIQPKGYSGDQLQYSDALAFIIGVARGTVHEAIYSLYKYILLNELLVADPSGNAKSTQNDDKMVIKVDAMIAKLLPPAAEPRKYLKLTELPQVVNAHIKPIPPVRINYTIQVDKTSTYGELVFDIRVPRVPVKDPEPASAQNSLAQQGMLLLTEFNTVTSQLEPQLATLEKKTQLLSLQLSSTANKYQFFNKLADDPVPMLNDYIKATSNALKVLSGDDGFDEDTVRRSNFYQENEAVLFENLGVLLSNGRM</sequence>
<proteinExistence type="predicted"/>
<dbReference type="eggNOG" id="KOG2570">
    <property type="taxonomic scope" value="Eukaryota"/>
</dbReference>
<feature type="compositionally biased region" description="Polar residues" evidence="1">
    <location>
        <begin position="11"/>
        <end position="24"/>
    </location>
</feature>
<feature type="region of interest" description="Disordered" evidence="1">
    <location>
        <begin position="1"/>
        <end position="24"/>
    </location>
</feature>
<dbReference type="InParanoid" id="Q75EL9"/>
<dbReference type="HOGENOM" id="CLU_032070_0_0_1"/>
<evidence type="ECO:0000256" key="1">
    <source>
        <dbReference type="SAM" id="MobiDB-lite"/>
    </source>
</evidence>
<reference evidence="3" key="2">
    <citation type="journal article" date="2013" name="G3 (Bethesda)">
        <title>Genomes of Ashbya fungi isolated from insects reveal four mating-type loci, numerous translocations, lack of transposons, and distinct gene duplications.</title>
        <authorList>
            <person name="Dietrich F.S."/>
            <person name="Voegeli S."/>
            <person name="Kuo S."/>
            <person name="Philippsen P."/>
        </authorList>
    </citation>
    <scope>GENOME REANNOTATION</scope>
    <source>
        <strain evidence="3">ATCC 10895 / CBS 109.51 / FGSC 9923 / NRRL Y-1056</strain>
    </source>
</reference>
<protein>
    <submittedName>
        <fullName evidence="2">AAR060Cp</fullName>
    </submittedName>
</protein>
<dbReference type="GeneID" id="4618467"/>